<accession>A0A4S2MRF6</accession>
<feature type="transmembrane region" description="Helical" evidence="1">
    <location>
        <begin position="110"/>
        <end position="133"/>
    </location>
</feature>
<feature type="transmembrane region" description="Helical" evidence="1">
    <location>
        <begin position="183"/>
        <end position="200"/>
    </location>
</feature>
<reference evidence="2 3" key="1">
    <citation type="submission" date="2019-04" db="EMBL/GenBank/DDBJ databases">
        <title>Comparative genomics and transcriptomics to analyze fruiting body development in filamentous ascomycetes.</title>
        <authorList>
            <consortium name="DOE Joint Genome Institute"/>
            <person name="Lutkenhaus R."/>
            <person name="Traeger S."/>
            <person name="Breuer J."/>
            <person name="Kuo A."/>
            <person name="Lipzen A."/>
            <person name="Pangilinan J."/>
            <person name="Dilworth D."/>
            <person name="Sandor L."/>
            <person name="Poggeler S."/>
            <person name="Barry K."/>
            <person name="Grigoriev I.V."/>
            <person name="Nowrousian M."/>
        </authorList>
    </citation>
    <scope>NUCLEOTIDE SEQUENCE [LARGE SCALE GENOMIC DNA]</scope>
    <source>
        <strain evidence="2 3">CBS 389.68</strain>
    </source>
</reference>
<evidence type="ECO:0000256" key="1">
    <source>
        <dbReference type="SAM" id="Phobius"/>
    </source>
</evidence>
<gene>
    <name evidence="2" type="ORF">EX30DRAFT_351732</name>
</gene>
<name>A0A4S2MRF6_9PEZI</name>
<sequence>MPSMIATSLSDAKRVNYDLQLQRKMRCGLEGEEIRMRREGKGRVAVCEGYGAVMGSIRLWFRGLDSETSTSMDSEIFDSYIVYPEQYSTPVSRENQSVPWFLQHRNLAPVLLPILILILAQTSPTALVLYPPYQRFNQGFCKTKKSSPSTSIPLIRNTAAPAGVAASASASAGWGGVKHHVNIWYPPLFCIVCIHVLYVLEFRTSTYKRWSMETHDPQPAVIVEYWCAGMLGMW</sequence>
<dbReference type="EMBL" id="ML220151">
    <property type="protein sequence ID" value="TGZ77618.1"/>
    <property type="molecule type" value="Genomic_DNA"/>
</dbReference>
<evidence type="ECO:0000313" key="3">
    <source>
        <dbReference type="Proteomes" id="UP000298138"/>
    </source>
</evidence>
<keyword evidence="1" id="KW-0472">Membrane</keyword>
<proteinExistence type="predicted"/>
<keyword evidence="1" id="KW-1133">Transmembrane helix</keyword>
<keyword evidence="3" id="KW-1185">Reference proteome</keyword>
<organism evidence="2 3">
    <name type="scientific">Ascodesmis nigricans</name>
    <dbReference type="NCBI Taxonomy" id="341454"/>
    <lineage>
        <taxon>Eukaryota</taxon>
        <taxon>Fungi</taxon>
        <taxon>Dikarya</taxon>
        <taxon>Ascomycota</taxon>
        <taxon>Pezizomycotina</taxon>
        <taxon>Pezizomycetes</taxon>
        <taxon>Pezizales</taxon>
        <taxon>Ascodesmidaceae</taxon>
        <taxon>Ascodesmis</taxon>
    </lineage>
</organism>
<evidence type="ECO:0000313" key="2">
    <source>
        <dbReference type="EMBL" id="TGZ77618.1"/>
    </source>
</evidence>
<keyword evidence="1" id="KW-0812">Transmembrane</keyword>
<protein>
    <submittedName>
        <fullName evidence="2">Uncharacterized protein</fullName>
    </submittedName>
</protein>
<dbReference type="InParanoid" id="A0A4S2MRF6"/>
<dbReference type="AlphaFoldDB" id="A0A4S2MRF6"/>
<dbReference type="Proteomes" id="UP000298138">
    <property type="component" value="Unassembled WGS sequence"/>
</dbReference>